<dbReference type="EMBL" id="JADYXP020000004">
    <property type="protein sequence ID" value="KAL0126520.1"/>
    <property type="molecule type" value="Genomic_DNA"/>
</dbReference>
<name>A0AAW2GG31_9HYME</name>
<accession>A0AAW2GG31</accession>
<reference evidence="2 3" key="1">
    <citation type="submission" date="2023-03" db="EMBL/GenBank/DDBJ databases">
        <title>High recombination rates correlate with genetic variation in Cardiocondyla obscurior ants.</title>
        <authorList>
            <person name="Errbii M."/>
        </authorList>
    </citation>
    <scope>NUCLEOTIDE SEQUENCE [LARGE SCALE GENOMIC DNA]</scope>
    <source>
        <strain evidence="2">Alpha-2009</strain>
        <tissue evidence="2">Whole body</tissue>
    </source>
</reference>
<evidence type="ECO:0000313" key="2">
    <source>
        <dbReference type="EMBL" id="KAL0126520.1"/>
    </source>
</evidence>
<dbReference type="Proteomes" id="UP001430953">
    <property type="component" value="Unassembled WGS sequence"/>
</dbReference>
<comment type="caution">
    <text evidence="2">The sequence shown here is derived from an EMBL/GenBank/DDBJ whole genome shotgun (WGS) entry which is preliminary data.</text>
</comment>
<sequence>MGLDRPGRDDSLARLLHYSCIEPGREQYVLERAVSTSGRGKEKEKKKKKKIQHEGRLEDVSGVAKKRSWREEKRKDTRERECYIEKNKKNYEK</sequence>
<evidence type="ECO:0000313" key="3">
    <source>
        <dbReference type="Proteomes" id="UP001430953"/>
    </source>
</evidence>
<feature type="region of interest" description="Disordered" evidence="1">
    <location>
        <begin position="34"/>
        <end position="59"/>
    </location>
</feature>
<evidence type="ECO:0000256" key="1">
    <source>
        <dbReference type="SAM" id="MobiDB-lite"/>
    </source>
</evidence>
<protein>
    <submittedName>
        <fullName evidence="2">Uncharacterized protein</fullName>
    </submittedName>
</protein>
<dbReference type="AlphaFoldDB" id="A0AAW2GG31"/>
<organism evidence="2 3">
    <name type="scientific">Cardiocondyla obscurior</name>
    <dbReference type="NCBI Taxonomy" id="286306"/>
    <lineage>
        <taxon>Eukaryota</taxon>
        <taxon>Metazoa</taxon>
        <taxon>Ecdysozoa</taxon>
        <taxon>Arthropoda</taxon>
        <taxon>Hexapoda</taxon>
        <taxon>Insecta</taxon>
        <taxon>Pterygota</taxon>
        <taxon>Neoptera</taxon>
        <taxon>Endopterygota</taxon>
        <taxon>Hymenoptera</taxon>
        <taxon>Apocrita</taxon>
        <taxon>Aculeata</taxon>
        <taxon>Formicoidea</taxon>
        <taxon>Formicidae</taxon>
        <taxon>Myrmicinae</taxon>
        <taxon>Cardiocondyla</taxon>
    </lineage>
</organism>
<keyword evidence="3" id="KW-1185">Reference proteome</keyword>
<gene>
    <name evidence="2" type="ORF">PUN28_005115</name>
</gene>
<proteinExistence type="predicted"/>